<evidence type="ECO:0000313" key="2">
    <source>
        <dbReference type="Proteomes" id="UP000324222"/>
    </source>
</evidence>
<sequence length="83" mass="8996">MLAPLVRTASAVARSDGSGRCQHILAQWLQEVYVGRHTCVYGDGKQLTAGLAPLLCRSTVARLLMFHGRLRGPHECLAVLIPS</sequence>
<comment type="caution">
    <text evidence="1">The sequence shown here is derived from an EMBL/GenBank/DDBJ whole genome shotgun (WGS) entry which is preliminary data.</text>
</comment>
<reference evidence="1 2" key="1">
    <citation type="submission" date="2019-05" db="EMBL/GenBank/DDBJ databases">
        <title>Another draft genome of Portunus trituberculatus and its Hox gene families provides insights of decapod evolution.</title>
        <authorList>
            <person name="Jeong J.-H."/>
            <person name="Song I."/>
            <person name="Kim S."/>
            <person name="Choi T."/>
            <person name="Kim D."/>
            <person name="Ryu S."/>
            <person name="Kim W."/>
        </authorList>
    </citation>
    <scope>NUCLEOTIDE SEQUENCE [LARGE SCALE GENOMIC DNA]</scope>
    <source>
        <tissue evidence="1">Muscle</tissue>
    </source>
</reference>
<gene>
    <name evidence="1" type="ORF">E2C01_082576</name>
</gene>
<dbReference type="EMBL" id="VSRR010075301">
    <property type="protein sequence ID" value="MPC87704.1"/>
    <property type="molecule type" value="Genomic_DNA"/>
</dbReference>
<dbReference type="AlphaFoldDB" id="A0A5B7J5I1"/>
<organism evidence="1 2">
    <name type="scientific">Portunus trituberculatus</name>
    <name type="common">Swimming crab</name>
    <name type="synonym">Neptunus trituberculatus</name>
    <dbReference type="NCBI Taxonomy" id="210409"/>
    <lineage>
        <taxon>Eukaryota</taxon>
        <taxon>Metazoa</taxon>
        <taxon>Ecdysozoa</taxon>
        <taxon>Arthropoda</taxon>
        <taxon>Crustacea</taxon>
        <taxon>Multicrustacea</taxon>
        <taxon>Malacostraca</taxon>
        <taxon>Eumalacostraca</taxon>
        <taxon>Eucarida</taxon>
        <taxon>Decapoda</taxon>
        <taxon>Pleocyemata</taxon>
        <taxon>Brachyura</taxon>
        <taxon>Eubrachyura</taxon>
        <taxon>Portunoidea</taxon>
        <taxon>Portunidae</taxon>
        <taxon>Portuninae</taxon>
        <taxon>Portunus</taxon>
    </lineage>
</organism>
<evidence type="ECO:0000313" key="1">
    <source>
        <dbReference type="EMBL" id="MPC87704.1"/>
    </source>
</evidence>
<protein>
    <submittedName>
        <fullName evidence="1">Uncharacterized protein</fullName>
    </submittedName>
</protein>
<name>A0A5B7J5I1_PORTR</name>
<keyword evidence="2" id="KW-1185">Reference proteome</keyword>
<dbReference type="Proteomes" id="UP000324222">
    <property type="component" value="Unassembled WGS sequence"/>
</dbReference>
<proteinExistence type="predicted"/>
<accession>A0A5B7J5I1</accession>